<evidence type="ECO:0000313" key="2">
    <source>
        <dbReference type="EMBL" id="KAF6823915.1"/>
    </source>
</evidence>
<gene>
    <name evidence="2" type="ORF">CPLU01_11139</name>
</gene>
<proteinExistence type="predicted"/>
<organism evidence="2 3">
    <name type="scientific">Colletotrichum plurivorum</name>
    <dbReference type="NCBI Taxonomy" id="2175906"/>
    <lineage>
        <taxon>Eukaryota</taxon>
        <taxon>Fungi</taxon>
        <taxon>Dikarya</taxon>
        <taxon>Ascomycota</taxon>
        <taxon>Pezizomycotina</taxon>
        <taxon>Sordariomycetes</taxon>
        <taxon>Hypocreomycetidae</taxon>
        <taxon>Glomerellales</taxon>
        <taxon>Glomerellaceae</taxon>
        <taxon>Colletotrichum</taxon>
        <taxon>Colletotrichum orchidearum species complex</taxon>
    </lineage>
</organism>
<keyword evidence="1" id="KW-1133">Transmembrane helix</keyword>
<dbReference type="PANTHER" id="PTHR37577">
    <property type="entry name" value="INTEGRAL MEMBRANE PROTEIN"/>
    <property type="match status" value="1"/>
</dbReference>
<keyword evidence="3" id="KW-1185">Reference proteome</keyword>
<sequence length="254" mass="28425">MVDLIVLKQLRGTLANVGLDLSWLRYEGRGRELEKVFDKCILAMSDIQIVTGLAILISAFHGLERSLSGYHWQMVIYTASVHPPLGSPAISTNESVPLPSWFSAVTRLAALTHLRNSYSNNFKMCVWRLVLVFCVVAMLLAAMVIGVPAKGTLLNPAGHSSIKSHYAICYWDSESGLTPKHETTFAGIETSLSAWFLVFGFASRVLKMNRRVSKWWFLYRRKTRESLRRFASGDSVWLCQALGPKVVWLSVTAS</sequence>
<name>A0A8H6K373_9PEZI</name>
<dbReference type="AlphaFoldDB" id="A0A8H6K373"/>
<dbReference type="EMBL" id="WIGO01000203">
    <property type="protein sequence ID" value="KAF6823915.1"/>
    <property type="molecule type" value="Genomic_DNA"/>
</dbReference>
<reference evidence="2" key="1">
    <citation type="journal article" date="2020" name="Phytopathology">
        <title>Genome Sequence Resources of Colletotrichum truncatum, C. plurivorum, C. musicola, and C. sojae: Four Species Pathogenic to Soybean (Glycine max).</title>
        <authorList>
            <person name="Rogerio F."/>
            <person name="Boufleur T.R."/>
            <person name="Ciampi-Guillardi M."/>
            <person name="Sukno S.A."/>
            <person name="Thon M.R."/>
            <person name="Massola Junior N.S."/>
            <person name="Baroncelli R."/>
        </authorList>
    </citation>
    <scope>NUCLEOTIDE SEQUENCE</scope>
    <source>
        <strain evidence="2">LFN00145</strain>
    </source>
</reference>
<dbReference type="Proteomes" id="UP000654918">
    <property type="component" value="Unassembled WGS sequence"/>
</dbReference>
<evidence type="ECO:0000313" key="3">
    <source>
        <dbReference type="Proteomes" id="UP000654918"/>
    </source>
</evidence>
<feature type="transmembrane region" description="Helical" evidence="1">
    <location>
        <begin position="185"/>
        <end position="206"/>
    </location>
</feature>
<protein>
    <submittedName>
        <fullName evidence="2">Uncharacterized protein</fullName>
    </submittedName>
</protein>
<feature type="transmembrane region" description="Helical" evidence="1">
    <location>
        <begin position="125"/>
        <end position="147"/>
    </location>
</feature>
<dbReference type="PANTHER" id="PTHR37577:SF1">
    <property type="entry name" value="INTEGRAL MEMBRANE PROTEIN"/>
    <property type="match status" value="1"/>
</dbReference>
<dbReference type="InterPro" id="IPR053018">
    <property type="entry name" value="Elsinochrome_Biosynth-Asso"/>
</dbReference>
<comment type="caution">
    <text evidence="2">The sequence shown here is derived from an EMBL/GenBank/DDBJ whole genome shotgun (WGS) entry which is preliminary data.</text>
</comment>
<accession>A0A8H6K373</accession>
<keyword evidence="1" id="KW-0472">Membrane</keyword>
<evidence type="ECO:0000256" key="1">
    <source>
        <dbReference type="SAM" id="Phobius"/>
    </source>
</evidence>
<keyword evidence="1" id="KW-0812">Transmembrane</keyword>